<organism evidence="4 5">
    <name type="scientific">Poecilia formosa</name>
    <name type="common">Amazon molly</name>
    <name type="synonym">Limia formosa</name>
    <dbReference type="NCBI Taxonomy" id="48698"/>
    <lineage>
        <taxon>Eukaryota</taxon>
        <taxon>Metazoa</taxon>
        <taxon>Chordata</taxon>
        <taxon>Craniata</taxon>
        <taxon>Vertebrata</taxon>
        <taxon>Euteleostomi</taxon>
        <taxon>Actinopterygii</taxon>
        <taxon>Neopterygii</taxon>
        <taxon>Teleostei</taxon>
        <taxon>Neoteleostei</taxon>
        <taxon>Acanthomorphata</taxon>
        <taxon>Ovalentaria</taxon>
        <taxon>Atherinomorphae</taxon>
        <taxon>Cyprinodontiformes</taxon>
        <taxon>Poeciliidae</taxon>
        <taxon>Poeciliinae</taxon>
        <taxon>Poecilia</taxon>
    </lineage>
</organism>
<proteinExistence type="predicted"/>
<feature type="signal peptide" evidence="2">
    <location>
        <begin position="1"/>
        <end position="23"/>
    </location>
</feature>
<evidence type="ECO:0000256" key="1">
    <source>
        <dbReference type="SAM" id="Phobius"/>
    </source>
</evidence>
<accession>A0A096MFY2</accession>
<protein>
    <recommendedName>
        <fullName evidence="3">Immunoglobulin domain-containing protein</fullName>
    </recommendedName>
</protein>
<dbReference type="Proteomes" id="UP000028760">
    <property type="component" value="Unassembled WGS sequence"/>
</dbReference>
<keyword evidence="1" id="KW-0472">Membrane</keyword>
<reference evidence="5" key="1">
    <citation type="submission" date="2013-10" db="EMBL/GenBank/DDBJ databases">
        <authorList>
            <person name="Schartl M."/>
            <person name="Warren W."/>
        </authorList>
    </citation>
    <scope>NUCLEOTIDE SEQUENCE [LARGE SCALE GENOMIC DNA]</scope>
    <source>
        <strain evidence="5">female</strain>
    </source>
</reference>
<name>A0A096MFY2_POEFO</name>
<keyword evidence="1" id="KW-1133">Transmembrane helix</keyword>
<dbReference type="SUPFAM" id="SSF48726">
    <property type="entry name" value="Immunoglobulin"/>
    <property type="match status" value="1"/>
</dbReference>
<dbReference type="InterPro" id="IPR036179">
    <property type="entry name" value="Ig-like_dom_sf"/>
</dbReference>
<feature type="transmembrane region" description="Helical" evidence="1">
    <location>
        <begin position="168"/>
        <end position="192"/>
    </location>
</feature>
<keyword evidence="2" id="KW-0732">Signal</keyword>
<feature type="chain" id="PRO_5001927068" description="Immunoglobulin domain-containing protein" evidence="2">
    <location>
        <begin position="24"/>
        <end position="230"/>
    </location>
</feature>
<dbReference type="InterPro" id="IPR013783">
    <property type="entry name" value="Ig-like_fold"/>
</dbReference>
<sequence>VLHLLFIYIFNSGASFLSNTAAGFPIYTATEGQNVSFEFPFTLVGGGRRFLCREECKNNNIIIETKSADAQNGSFNLRYRNGNLQVTIRELKMSDSGRYRCGVAGSSLSEVYEEIFEIRVTEELTSQNPVISSLQFQRVSSTALTDLHKTAGSPSTTAATSKQISLSALPLIVGGVATATGVSIAVFLILLYNWRTRANAELVKNRDSDTQIVQVTYENWAIGSRSEDSH</sequence>
<evidence type="ECO:0000256" key="2">
    <source>
        <dbReference type="SAM" id="SignalP"/>
    </source>
</evidence>
<feature type="domain" description="Immunoglobulin" evidence="3">
    <location>
        <begin position="24"/>
        <end position="121"/>
    </location>
</feature>
<dbReference type="InterPro" id="IPR013106">
    <property type="entry name" value="Ig_V-set"/>
</dbReference>
<dbReference type="EMBL" id="AYCK01023425">
    <property type="status" value="NOT_ANNOTATED_CDS"/>
    <property type="molecule type" value="Genomic_DNA"/>
</dbReference>
<dbReference type="AlphaFoldDB" id="A0A096MFY2"/>
<reference evidence="4" key="2">
    <citation type="submission" date="2025-08" db="UniProtKB">
        <authorList>
            <consortium name="Ensembl"/>
        </authorList>
    </citation>
    <scope>IDENTIFICATION</scope>
</reference>
<evidence type="ECO:0000313" key="5">
    <source>
        <dbReference type="Proteomes" id="UP000028760"/>
    </source>
</evidence>
<evidence type="ECO:0000313" key="4">
    <source>
        <dbReference type="Ensembl" id="ENSPFOP00000030323.1"/>
    </source>
</evidence>
<keyword evidence="5" id="KW-1185">Reference proteome</keyword>
<dbReference type="SMART" id="SM00409">
    <property type="entry name" value="IG"/>
    <property type="match status" value="1"/>
</dbReference>
<dbReference type="GeneTree" id="ENSGT01030000234941"/>
<reference evidence="4" key="3">
    <citation type="submission" date="2025-09" db="UniProtKB">
        <authorList>
            <consortium name="Ensembl"/>
        </authorList>
    </citation>
    <scope>IDENTIFICATION</scope>
</reference>
<dbReference type="InterPro" id="IPR003599">
    <property type="entry name" value="Ig_sub"/>
</dbReference>
<dbReference type="Ensembl" id="ENSPFOT00000031125.1">
    <property type="protein sequence ID" value="ENSPFOP00000030323.1"/>
    <property type="gene ID" value="ENSPFOG00000023196.1"/>
</dbReference>
<evidence type="ECO:0000259" key="3">
    <source>
        <dbReference type="SMART" id="SM00409"/>
    </source>
</evidence>
<keyword evidence="1" id="KW-0812">Transmembrane</keyword>
<dbReference type="Gene3D" id="2.60.40.10">
    <property type="entry name" value="Immunoglobulins"/>
    <property type="match status" value="1"/>
</dbReference>
<dbReference type="Pfam" id="PF07686">
    <property type="entry name" value="V-set"/>
    <property type="match status" value="1"/>
</dbReference>